<accession>A0AAD7NZD2</accession>
<dbReference type="GO" id="GO:0005743">
    <property type="term" value="C:mitochondrial inner membrane"/>
    <property type="evidence" value="ECO:0007669"/>
    <property type="project" value="UniProtKB-SubCell"/>
</dbReference>
<gene>
    <name evidence="8" type="ORF">B0H16DRAFT_1497990</name>
</gene>
<dbReference type="EMBL" id="JARKIB010000004">
    <property type="protein sequence ID" value="KAJ7781334.1"/>
    <property type="molecule type" value="Genomic_DNA"/>
</dbReference>
<comment type="similarity">
    <text evidence="3 7">Belongs to the cytochrome c oxidase VIIc family.</text>
</comment>
<keyword evidence="6 7" id="KW-0472">Membrane</keyword>
<feature type="transmembrane region" description="Helical" evidence="7">
    <location>
        <begin position="45"/>
        <end position="64"/>
    </location>
</feature>
<protein>
    <recommendedName>
        <fullName evidence="7">Cytochrome c oxidase subunit 8, mitochondrial</fullName>
    </recommendedName>
    <alternativeName>
        <fullName evidence="7">Cytochrome c oxidase polypeptide VIII</fullName>
    </alternativeName>
</protein>
<dbReference type="InterPro" id="IPR004202">
    <property type="entry name" value="COX7C/Cox8"/>
</dbReference>
<dbReference type="Pfam" id="PF02935">
    <property type="entry name" value="COX7C"/>
    <property type="match status" value="1"/>
</dbReference>
<evidence type="ECO:0000256" key="3">
    <source>
        <dbReference type="ARBA" id="ARBA00010514"/>
    </source>
</evidence>
<comment type="pathway">
    <text evidence="2 7">Energy metabolism; oxidative phosphorylation.</text>
</comment>
<keyword evidence="9" id="KW-1185">Reference proteome</keyword>
<evidence type="ECO:0000256" key="2">
    <source>
        <dbReference type="ARBA" id="ARBA00004673"/>
    </source>
</evidence>
<comment type="caution">
    <text evidence="8">The sequence shown here is derived from an EMBL/GenBank/DDBJ whole genome shotgun (WGS) entry which is preliminary data.</text>
</comment>
<keyword evidence="7" id="KW-0812">Transmembrane</keyword>
<keyword evidence="5 7" id="KW-0496">Mitochondrion</keyword>
<comment type="subcellular location">
    <subcellularLocation>
        <location evidence="1 7">Mitochondrion inner membrane</location>
        <topology evidence="1 7">Single-pass membrane protein</topology>
    </subcellularLocation>
</comment>
<keyword evidence="7" id="KW-0809">Transit peptide</keyword>
<dbReference type="GO" id="GO:0045277">
    <property type="term" value="C:respiratory chain complex IV"/>
    <property type="evidence" value="ECO:0007669"/>
    <property type="project" value="UniProtKB-UniRule"/>
</dbReference>
<evidence type="ECO:0000313" key="8">
    <source>
        <dbReference type="EMBL" id="KAJ7781334.1"/>
    </source>
</evidence>
<organism evidence="8 9">
    <name type="scientific">Mycena metata</name>
    <dbReference type="NCBI Taxonomy" id="1033252"/>
    <lineage>
        <taxon>Eukaryota</taxon>
        <taxon>Fungi</taxon>
        <taxon>Dikarya</taxon>
        <taxon>Basidiomycota</taxon>
        <taxon>Agaricomycotina</taxon>
        <taxon>Agaricomycetes</taxon>
        <taxon>Agaricomycetidae</taxon>
        <taxon>Agaricales</taxon>
        <taxon>Marasmiineae</taxon>
        <taxon>Mycenaceae</taxon>
        <taxon>Mycena</taxon>
    </lineage>
</organism>
<evidence type="ECO:0000256" key="4">
    <source>
        <dbReference type="ARBA" id="ARBA00022792"/>
    </source>
</evidence>
<evidence type="ECO:0000256" key="7">
    <source>
        <dbReference type="RuleBase" id="RU368123"/>
    </source>
</evidence>
<comment type="function">
    <text evidence="7">Component of the cytochrome c oxidase, the last enzyme in the mitochondrial electron transport chain which drives oxidative phosphorylation. The respiratory chain contains 3 multisubunit complexes succinate dehydrogenase (complex II, CII), ubiquinol-cytochrome c oxidoreductase (cytochrome b-c1 complex, complex III, CIII) and cytochrome c oxidase (complex IV, CIV), that cooperate to transfer electrons derived from NADH and succinate to molecular oxygen, creating an electrochemical gradient over the inner membrane that drives transmembrane transport and the ATP synthase. Cytochrome c oxidase is the component of the respiratory chain that catalyzes the reduction of oxygen to water. Electrons originating from reduced cytochrome c in the intermembrane space (IMS) are transferred via the dinuclear copper A center (CU(A)) of subunit 2 and heme A of subunit 1 to the active site in subunit 1, a binuclear center (BNC) formed by heme A3 and copper B (CU(B)). The BNC reduces molecular oxygen to 2 water molecules using 4 electrons from cytochrome c in the IMS and 4 protons from the mitochondrial matrix.</text>
</comment>
<dbReference type="InterPro" id="IPR036636">
    <property type="entry name" value="COX7C/Cox8_sf"/>
</dbReference>
<sequence>MLRLARVPGPAFRQLHTTAHLRSGHGPYNHLPFTAPFQGAARVSFGVKMFTTLIVGFSIPFVAVKIQHMKHEA</sequence>
<comment type="subunit">
    <text evidence="7">Component of the cytochrome c oxidase (complex IV, CIV), a multisubunit enzyme composed of a catalytic core of 3 subunits and several supernumerary subunits. The complex exists as a monomer or a dimer and forms supercomplexes (SCs) in the inner mitochondrial membrane with ubiquinol-cytochrome c oxidoreductase (cytochrome b-c1 complex, complex III, CIII).</text>
</comment>
<evidence type="ECO:0000313" key="9">
    <source>
        <dbReference type="Proteomes" id="UP001215598"/>
    </source>
</evidence>
<keyword evidence="7" id="KW-1133">Transmembrane helix</keyword>
<reference evidence="8" key="1">
    <citation type="submission" date="2023-03" db="EMBL/GenBank/DDBJ databases">
        <title>Massive genome expansion in bonnet fungi (Mycena s.s.) driven by repeated elements and novel gene families across ecological guilds.</title>
        <authorList>
            <consortium name="Lawrence Berkeley National Laboratory"/>
            <person name="Harder C.B."/>
            <person name="Miyauchi S."/>
            <person name="Viragh M."/>
            <person name="Kuo A."/>
            <person name="Thoen E."/>
            <person name="Andreopoulos B."/>
            <person name="Lu D."/>
            <person name="Skrede I."/>
            <person name="Drula E."/>
            <person name="Henrissat B."/>
            <person name="Morin E."/>
            <person name="Kohler A."/>
            <person name="Barry K."/>
            <person name="LaButti K."/>
            <person name="Morin E."/>
            <person name="Salamov A."/>
            <person name="Lipzen A."/>
            <person name="Mereny Z."/>
            <person name="Hegedus B."/>
            <person name="Baldrian P."/>
            <person name="Stursova M."/>
            <person name="Weitz H."/>
            <person name="Taylor A."/>
            <person name="Grigoriev I.V."/>
            <person name="Nagy L.G."/>
            <person name="Martin F."/>
            <person name="Kauserud H."/>
        </authorList>
    </citation>
    <scope>NUCLEOTIDE SEQUENCE</scope>
    <source>
        <strain evidence="8">CBHHK182m</strain>
    </source>
</reference>
<evidence type="ECO:0000256" key="6">
    <source>
        <dbReference type="ARBA" id="ARBA00023136"/>
    </source>
</evidence>
<dbReference type="Proteomes" id="UP001215598">
    <property type="component" value="Unassembled WGS sequence"/>
</dbReference>
<evidence type="ECO:0000256" key="1">
    <source>
        <dbReference type="ARBA" id="ARBA00004434"/>
    </source>
</evidence>
<dbReference type="AlphaFoldDB" id="A0AAD7NZD2"/>
<dbReference type="Gene3D" id="4.10.49.10">
    <property type="entry name" value="Cytochrome c oxidase subunit VIIc"/>
    <property type="match status" value="1"/>
</dbReference>
<evidence type="ECO:0000256" key="5">
    <source>
        <dbReference type="ARBA" id="ARBA00023128"/>
    </source>
</evidence>
<proteinExistence type="inferred from homology"/>
<keyword evidence="4 7" id="KW-0999">Mitochondrion inner membrane</keyword>
<name>A0AAD7NZD2_9AGAR</name>
<dbReference type="GO" id="GO:0006123">
    <property type="term" value="P:mitochondrial electron transport, cytochrome c to oxygen"/>
    <property type="evidence" value="ECO:0007669"/>
    <property type="project" value="UniProtKB-UniRule"/>
</dbReference>